<accession>A0ABQ6Q1B8</accession>
<dbReference type="PROSITE" id="PS51257">
    <property type="entry name" value="PROKAR_LIPOPROTEIN"/>
    <property type="match status" value="1"/>
</dbReference>
<organism evidence="2 3">
    <name type="scientific">Algoriphagus taiwanensis</name>
    <dbReference type="NCBI Taxonomy" id="1445656"/>
    <lineage>
        <taxon>Bacteria</taxon>
        <taxon>Pseudomonadati</taxon>
        <taxon>Bacteroidota</taxon>
        <taxon>Cytophagia</taxon>
        <taxon>Cytophagales</taxon>
        <taxon>Cyclobacteriaceae</taxon>
        <taxon>Algoriphagus</taxon>
    </lineage>
</organism>
<evidence type="ECO:0008006" key="4">
    <source>
        <dbReference type="Google" id="ProtNLM"/>
    </source>
</evidence>
<name>A0ABQ6Q1B8_9BACT</name>
<protein>
    <recommendedName>
        <fullName evidence="4">DUF4843 domain-containing protein</fullName>
    </recommendedName>
</protein>
<evidence type="ECO:0000256" key="1">
    <source>
        <dbReference type="SAM" id="SignalP"/>
    </source>
</evidence>
<keyword evidence="3" id="KW-1185">Reference proteome</keyword>
<feature type="chain" id="PRO_5047440126" description="DUF4843 domain-containing protein" evidence="1">
    <location>
        <begin position="25"/>
        <end position="253"/>
    </location>
</feature>
<dbReference type="EMBL" id="BTPE01000007">
    <property type="protein sequence ID" value="GMQ33973.1"/>
    <property type="molecule type" value="Genomic_DNA"/>
</dbReference>
<proteinExistence type="predicted"/>
<reference evidence="2 3" key="1">
    <citation type="submission" date="2023-08" db="EMBL/GenBank/DDBJ databases">
        <title>Draft genome sequence of Algoriphagus taiwanensis.</title>
        <authorList>
            <person name="Takatani N."/>
            <person name="Hosokawa M."/>
            <person name="Sawabe T."/>
        </authorList>
    </citation>
    <scope>NUCLEOTIDE SEQUENCE [LARGE SCALE GENOMIC DNA]</scope>
    <source>
        <strain evidence="2 3">JCM 19755</strain>
    </source>
</reference>
<evidence type="ECO:0000313" key="3">
    <source>
        <dbReference type="Proteomes" id="UP001307705"/>
    </source>
</evidence>
<keyword evidence="1" id="KW-0732">Signal</keyword>
<dbReference type="Proteomes" id="UP001307705">
    <property type="component" value="Unassembled WGS sequence"/>
</dbReference>
<evidence type="ECO:0000313" key="2">
    <source>
        <dbReference type="EMBL" id="GMQ33973.1"/>
    </source>
</evidence>
<comment type="caution">
    <text evidence="2">The sequence shown here is derived from an EMBL/GenBank/DDBJ whole genome shotgun (WGS) entry which is preliminary data.</text>
</comment>
<feature type="signal peptide" evidence="1">
    <location>
        <begin position="1"/>
        <end position="24"/>
    </location>
</feature>
<gene>
    <name evidence="2" type="ORF">Ataiwa_22450</name>
</gene>
<sequence>MKYALKIFPTLLLCFILFSCQDNEEPENLIDQVGFEGTLPDGETSSFESNFEAENTPIVFNFRTGADGNGTIYQGNVVTHLMKIKEPTRGFEIYIRLPELKWSDQATSEFNSKFVFEEIYSFDKVKEVLEVGEKKINVIDFNYNKEDFGAVPDFIQVYYVPNGAERPFESGLYNPFFHEGKYEIPTDNYLRVINQREGTFINDKGEQKRLLLVEFELKIQMYEMVNGEGYVFREPLEGKLRMAFREDIPDWAR</sequence>
<dbReference type="RefSeq" id="WP_338228805.1">
    <property type="nucleotide sequence ID" value="NZ_BTPE01000007.1"/>
</dbReference>